<reference evidence="3" key="1">
    <citation type="submission" date="2013-01" db="EMBL/GenBank/DDBJ databases">
        <title>Draft Genome Sequence of a Mulberry Tree, Morus notabilis C.K. Schneid.</title>
        <authorList>
            <person name="He N."/>
            <person name="Zhao S."/>
        </authorList>
    </citation>
    <scope>NUCLEOTIDE SEQUENCE</scope>
</reference>
<name>W9S531_9ROSA</name>
<accession>W9S531</accession>
<dbReference type="GO" id="GO:0003700">
    <property type="term" value="F:DNA-binding transcription factor activity"/>
    <property type="evidence" value="ECO:0007669"/>
    <property type="project" value="InterPro"/>
</dbReference>
<sequence>MDSPETAKITSSHGLDSPPVQDSPVFNFISNLSPIKLVKSSAHAVQVLSGLSSPPIVFKTPRTKQPSETNVLKRSQSLQLSIAEAPQNINRGKDGVDGSVDSEQFVTVCQNGLIADTQKDCNVDEFFETHPSSSSGCVDEFLADPGGADWGNSVYSDTPGSKNPNNASKFSQGCSKETMLELDDRNGVGRDVGTGQAETDIHGEPKVDAKSVGIVEKERDGEWSSYECLNIKTNLHVGPVEDCQNSPAQVQGIERGHQNDFEGTSQPSAEPFHVQICEDHREHVGEYSDGLGENIMLHGHQVSTVFDPSSRKLIANVQVKLQVSSFNSKYWNDKYTGSLEGFCKFY</sequence>
<organism evidence="2 3">
    <name type="scientific">Morus notabilis</name>
    <dbReference type="NCBI Taxonomy" id="981085"/>
    <lineage>
        <taxon>Eukaryota</taxon>
        <taxon>Viridiplantae</taxon>
        <taxon>Streptophyta</taxon>
        <taxon>Embryophyta</taxon>
        <taxon>Tracheophyta</taxon>
        <taxon>Spermatophyta</taxon>
        <taxon>Magnoliopsida</taxon>
        <taxon>eudicotyledons</taxon>
        <taxon>Gunneridae</taxon>
        <taxon>Pentapetalae</taxon>
        <taxon>rosids</taxon>
        <taxon>fabids</taxon>
        <taxon>Rosales</taxon>
        <taxon>Moraceae</taxon>
        <taxon>Moreae</taxon>
        <taxon>Morus</taxon>
    </lineage>
</organism>
<gene>
    <name evidence="2" type="ORF">L484_005621</name>
</gene>
<dbReference type="PANTHER" id="PTHR46159:SF6">
    <property type="entry name" value="OS12G0605300 PROTEIN"/>
    <property type="match status" value="1"/>
</dbReference>
<evidence type="ECO:0000313" key="2">
    <source>
        <dbReference type="EMBL" id="EXC26039.1"/>
    </source>
</evidence>
<dbReference type="PANTHER" id="PTHR46159">
    <property type="entry name" value="PROTEIN TESMIN/TSO1-LIKE CXC 2"/>
    <property type="match status" value="1"/>
</dbReference>
<evidence type="ECO:0000313" key="3">
    <source>
        <dbReference type="Proteomes" id="UP000030645"/>
    </source>
</evidence>
<feature type="region of interest" description="Disordered" evidence="1">
    <location>
        <begin position="1"/>
        <end position="21"/>
    </location>
</feature>
<protein>
    <submittedName>
        <fullName evidence="2">Uncharacterized protein</fullName>
    </submittedName>
</protein>
<dbReference type="EMBL" id="KE346093">
    <property type="protein sequence ID" value="EXC26039.1"/>
    <property type="molecule type" value="Genomic_DNA"/>
</dbReference>
<dbReference type="AlphaFoldDB" id="W9S531"/>
<dbReference type="eggNOG" id="ENOG502SEGX">
    <property type="taxonomic scope" value="Eukaryota"/>
</dbReference>
<dbReference type="Proteomes" id="UP000030645">
    <property type="component" value="Unassembled WGS sequence"/>
</dbReference>
<proteinExistence type="predicted"/>
<dbReference type="STRING" id="981085.W9S531"/>
<dbReference type="InterPro" id="IPR044522">
    <property type="entry name" value="TSO1-like"/>
</dbReference>
<keyword evidence="3" id="KW-1185">Reference proteome</keyword>
<evidence type="ECO:0000256" key="1">
    <source>
        <dbReference type="SAM" id="MobiDB-lite"/>
    </source>
</evidence>